<dbReference type="InterPro" id="IPR045091">
    <property type="entry name" value="Mad2-like"/>
</dbReference>
<protein>
    <submittedName>
        <fullName evidence="8">Mitotic spindle checkpoint component mad2</fullName>
    </submittedName>
</protein>
<evidence type="ECO:0000259" key="7">
    <source>
        <dbReference type="PROSITE" id="PS50815"/>
    </source>
</evidence>
<keyword evidence="9" id="KW-1185">Reference proteome</keyword>
<dbReference type="Pfam" id="PF02301">
    <property type="entry name" value="HORMA"/>
    <property type="match status" value="1"/>
</dbReference>
<dbReference type="OMA" id="WQFDVEI"/>
<dbReference type="EMBL" id="MCFI01000021">
    <property type="protein sequence ID" value="ORY77032.1"/>
    <property type="molecule type" value="Genomic_DNA"/>
</dbReference>
<evidence type="ECO:0000313" key="8">
    <source>
        <dbReference type="EMBL" id="ORY77032.1"/>
    </source>
</evidence>
<feature type="domain" description="HORMA" evidence="7">
    <location>
        <begin position="19"/>
        <end position="220"/>
    </location>
</feature>
<proteinExistence type="inferred from homology"/>
<gene>
    <name evidence="8" type="ORF">BCR37DRAFT_159481</name>
</gene>
<dbReference type="GO" id="GO:0051301">
    <property type="term" value="P:cell division"/>
    <property type="evidence" value="ECO:0007669"/>
    <property type="project" value="UniProtKB-KW"/>
</dbReference>
<evidence type="ECO:0000313" key="9">
    <source>
        <dbReference type="Proteomes" id="UP000193685"/>
    </source>
</evidence>
<dbReference type="GO" id="GO:0005654">
    <property type="term" value="C:nucleoplasm"/>
    <property type="evidence" value="ECO:0007669"/>
    <property type="project" value="TreeGrafter"/>
</dbReference>
<dbReference type="InterPro" id="IPR003511">
    <property type="entry name" value="HORMA_dom"/>
</dbReference>
<dbReference type="GO" id="GO:0005737">
    <property type="term" value="C:cytoplasm"/>
    <property type="evidence" value="ECO:0007669"/>
    <property type="project" value="TreeGrafter"/>
</dbReference>
<dbReference type="GO" id="GO:0033597">
    <property type="term" value="C:mitotic checkpoint complex"/>
    <property type="evidence" value="ECO:0007669"/>
    <property type="project" value="UniProtKB-ARBA"/>
</dbReference>
<dbReference type="Proteomes" id="UP000193685">
    <property type="component" value="Unassembled WGS sequence"/>
</dbReference>
<evidence type="ECO:0000256" key="2">
    <source>
        <dbReference type="ARBA" id="ARBA00010348"/>
    </source>
</evidence>
<reference evidence="8 9" key="1">
    <citation type="submission" date="2016-07" db="EMBL/GenBank/DDBJ databases">
        <title>Pervasive Adenine N6-methylation of Active Genes in Fungi.</title>
        <authorList>
            <consortium name="DOE Joint Genome Institute"/>
            <person name="Mondo S.J."/>
            <person name="Dannebaum R.O."/>
            <person name="Kuo R.C."/>
            <person name="Labutti K."/>
            <person name="Haridas S."/>
            <person name="Kuo A."/>
            <person name="Salamov A."/>
            <person name="Ahrendt S.R."/>
            <person name="Lipzen A."/>
            <person name="Sullivan W."/>
            <person name="Andreopoulos W.B."/>
            <person name="Clum A."/>
            <person name="Lindquist E."/>
            <person name="Daum C."/>
            <person name="Ramamoorthy G.K."/>
            <person name="Gryganskyi A."/>
            <person name="Culley D."/>
            <person name="Magnuson J.K."/>
            <person name="James T.Y."/>
            <person name="O'Malley M.A."/>
            <person name="Stajich J.E."/>
            <person name="Spatafora J.W."/>
            <person name="Visel A."/>
            <person name="Grigoriev I.V."/>
        </authorList>
    </citation>
    <scope>NUCLEOTIDE SEQUENCE [LARGE SCALE GENOMIC DNA]</scope>
    <source>
        <strain evidence="8 9">12-1054</strain>
    </source>
</reference>
<dbReference type="GeneID" id="63782756"/>
<evidence type="ECO:0000256" key="5">
    <source>
        <dbReference type="ARBA" id="ARBA00023242"/>
    </source>
</evidence>
<dbReference type="SUPFAM" id="SSF56019">
    <property type="entry name" value="The spindle assembly checkpoint protein mad2"/>
    <property type="match status" value="1"/>
</dbReference>
<organism evidence="8 9">
    <name type="scientific">Protomyces lactucae-debilis</name>
    <dbReference type="NCBI Taxonomy" id="2754530"/>
    <lineage>
        <taxon>Eukaryota</taxon>
        <taxon>Fungi</taxon>
        <taxon>Dikarya</taxon>
        <taxon>Ascomycota</taxon>
        <taxon>Taphrinomycotina</taxon>
        <taxon>Taphrinomycetes</taxon>
        <taxon>Taphrinales</taxon>
        <taxon>Protomycetaceae</taxon>
        <taxon>Protomyces</taxon>
    </lineage>
</organism>
<comment type="subcellular location">
    <subcellularLocation>
        <location evidence="1">Nucleus</location>
    </subcellularLocation>
</comment>
<comment type="similarity">
    <text evidence="2">Belongs to the MAD2 family.</text>
</comment>
<accession>A0A1Y2EZH9</accession>
<dbReference type="GO" id="GO:0000776">
    <property type="term" value="C:kinetochore"/>
    <property type="evidence" value="ECO:0007669"/>
    <property type="project" value="TreeGrafter"/>
</dbReference>
<dbReference type="OrthoDB" id="1806at2759"/>
<keyword evidence="4" id="KW-0498">Mitosis</keyword>
<dbReference type="FunFam" id="3.30.900.10:FF:000002">
    <property type="entry name" value="Mitotic spindle assembly checkpoint protein MAD2A"/>
    <property type="match status" value="1"/>
</dbReference>
<name>A0A1Y2EZH9_PROLT</name>
<dbReference type="AlphaFoldDB" id="A0A1Y2EZH9"/>
<dbReference type="PANTHER" id="PTHR11842:SF11">
    <property type="entry name" value="MITOTIC SPINDLE ASSEMBLY CHECKPOINT PROTEIN MAD2A"/>
    <property type="match status" value="1"/>
</dbReference>
<evidence type="ECO:0000256" key="1">
    <source>
        <dbReference type="ARBA" id="ARBA00004123"/>
    </source>
</evidence>
<dbReference type="RefSeq" id="XP_040722872.1">
    <property type="nucleotide sequence ID" value="XM_040866157.1"/>
</dbReference>
<keyword evidence="3" id="KW-0132">Cell division</keyword>
<keyword evidence="5" id="KW-0539">Nucleus</keyword>
<dbReference type="InterPro" id="IPR036570">
    <property type="entry name" value="HORMA_dom_sf"/>
</dbReference>
<comment type="caution">
    <text evidence="8">The sequence shown here is derived from an EMBL/GenBank/DDBJ whole genome shotgun (WGS) entry which is preliminary data.</text>
</comment>
<evidence type="ECO:0000256" key="4">
    <source>
        <dbReference type="ARBA" id="ARBA00022776"/>
    </source>
</evidence>
<dbReference type="GO" id="GO:0007094">
    <property type="term" value="P:mitotic spindle assembly checkpoint signaling"/>
    <property type="evidence" value="ECO:0007669"/>
    <property type="project" value="TreeGrafter"/>
</dbReference>
<sequence>MAEANAAEEAPTRSTLPLKGSVKTVSEFFEYAINTILYQRGLYPPEDFKVVKKYGLNMLITTDDDVRRYIKKIMQQLHKWLTVGKVNKLVVCIVSKESTETLERWQFDVDIVASTVAPTVVLSTVPAAQEPASAPIARDEQDVTKEIQSLIRQITASVTFLPEISGRATFNVLVYTPSDPDPTLATPKDWVDSDARLVRNAEAVQLRSFSTGAHKVGLQVAYTMDEQVV</sequence>
<dbReference type="PROSITE" id="PS50815">
    <property type="entry name" value="HORMA"/>
    <property type="match status" value="1"/>
</dbReference>
<keyword evidence="6" id="KW-0131">Cell cycle</keyword>
<evidence type="ECO:0000256" key="6">
    <source>
        <dbReference type="ARBA" id="ARBA00023306"/>
    </source>
</evidence>
<dbReference type="PANTHER" id="PTHR11842">
    <property type="entry name" value="MITOTIC SPINDLE ASSEMBLY CHECKPOINT PROTEIN MAD2"/>
    <property type="match status" value="1"/>
</dbReference>
<dbReference type="STRING" id="56484.A0A1Y2EZH9"/>
<evidence type="ECO:0000256" key="3">
    <source>
        <dbReference type="ARBA" id="ARBA00022618"/>
    </source>
</evidence>
<dbReference type="Gene3D" id="3.30.900.10">
    <property type="entry name" value="HORMA domain"/>
    <property type="match status" value="1"/>
</dbReference>